<reference evidence="2" key="1">
    <citation type="journal article" date="2020" name="mSystems">
        <title>Genome- and Community-Level Interaction Insights into Carbon Utilization and Element Cycling Functions of Hydrothermarchaeota in Hydrothermal Sediment.</title>
        <authorList>
            <person name="Zhou Z."/>
            <person name="Liu Y."/>
            <person name="Xu W."/>
            <person name="Pan J."/>
            <person name="Luo Z.H."/>
            <person name="Li M."/>
        </authorList>
    </citation>
    <scope>NUCLEOTIDE SEQUENCE [LARGE SCALE GENOMIC DNA]</scope>
    <source>
        <strain evidence="2">SpSt-210</strain>
    </source>
</reference>
<feature type="transmembrane region" description="Helical" evidence="1">
    <location>
        <begin position="36"/>
        <end position="56"/>
    </location>
</feature>
<feature type="transmembrane region" description="Helical" evidence="1">
    <location>
        <begin position="245"/>
        <end position="263"/>
    </location>
</feature>
<gene>
    <name evidence="2" type="ORF">ENP34_03990</name>
</gene>
<keyword evidence="1" id="KW-0812">Transmembrane</keyword>
<name>A0A831TF46_9BACT</name>
<comment type="caution">
    <text evidence="2">The sequence shown here is derived from an EMBL/GenBank/DDBJ whole genome shotgun (WGS) entry which is preliminary data.</text>
</comment>
<feature type="transmembrane region" description="Helical" evidence="1">
    <location>
        <begin position="299"/>
        <end position="317"/>
    </location>
</feature>
<evidence type="ECO:0008006" key="3">
    <source>
        <dbReference type="Google" id="ProtNLM"/>
    </source>
</evidence>
<proteinExistence type="predicted"/>
<dbReference type="EMBL" id="DSIY01000090">
    <property type="protein sequence ID" value="HEG90591.1"/>
    <property type="molecule type" value="Genomic_DNA"/>
</dbReference>
<keyword evidence="1" id="KW-0472">Membrane</keyword>
<feature type="transmembrane region" description="Helical" evidence="1">
    <location>
        <begin position="187"/>
        <end position="205"/>
    </location>
</feature>
<accession>A0A831TF46</accession>
<organism evidence="2">
    <name type="scientific">Thermorudis peleae</name>
    <dbReference type="NCBI Taxonomy" id="1382356"/>
    <lineage>
        <taxon>Bacteria</taxon>
        <taxon>Pseudomonadati</taxon>
        <taxon>Thermomicrobiota</taxon>
        <taxon>Thermomicrobia</taxon>
        <taxon>Thermomicrobia incertae sedis</taxon>
        <taxon>Thermorudis</taxon>
    </lineage>
</organism>
<sequence length="480" mass="52226">MSIRSPGFDPSGRYRFSTSPSVRRRAWFGAYPESQVALVGAACTLGILLVLLLTTARADAAMYTFKSLREMVRNSRLFHEVIPTAVVLPSIAYAVLAWGCVALLWMVYVPLSLRLVGHRLDFRLVARWTMALALVALAIPPIFSTDVFSYSLFGRLGAVYGLNPYMATGRDLSGNDPLLPYLYWRDIPSPYGPVWTIISIIVAAGPDASPLELALRFKLLSLGAFVISGWLIYRFVQERWPEHAAWAYLAFTWNPLVIVEGLIAGHNDTVVLALLLTGAWLLLSGQPALGALGLTASALIKYSTLPILGLAGLAALAKAPPSRRTGMAVRLGGAILGSIVVAFAPFWVGIEVLTSTLNEPGRGINNLLIRGLGWLVTEATGGRVDALAPAGAVGLAVVLFLLWLLVGFRRRLSVLPDWTVHDQLAAWSQILLAFLVVWPRIHTWYFLLPLGLALAAGPDHRRSFWAALIAAMASYTSYLL</sequence>
<keyword evidence="1" id="KW-1133">Transmembrane helix</keyword>
<feature type="transmembrane region" description="Helical" evidence="1">
    <location>
        <begin position="462"/>
        <end position="479"/>
    </location>
</feature>
<feature type="transmembrane region" description="Helical" evidence="1">
    <location>
        <begin position="429"/>
        <end position="456"/>
    </location>
</feature>
<evidence type="ECO:0000313" key="2">
    <source>
        <dbReference type="EMBL" id="HEG90591.1"/>
    </source>
</evidence>
<feature type="transmembrane region" description="Helical" evidence="1">
    <location>
        <begin position="270"/>
        <end position="293"/>
    </location>
</feature>
<dbReference type="Pfam" id="PF26314">
    <property type="entry name" value="MptA_B_family"/>
    <property type="match status" value="1"/>
</dbReference>
<dbReference type="AlphaFoldDB" id="A0A831TF46"/>
<feature type="transmembrane region" description="Helical" evidence="1">
    <location>
        <begin position="386"/>
        <end position="408"/>
    </location>
</feature>
<protein>
    <recommendedName>
        <fullName evidence="3">DUF2029 domain-containing protein</fullName>
    </recommendedName>
</protein>
<feature type="transmembrane region" description="Helical" evidence="1">
    <location>
        <begin position="217"/>
        <end position="233"/>
    </location>
</feature>
<feature type="transmembrane region" description="Helical" evidence="1">
    <location>
        <begin position="329"/>
        <end position="350"/>
    </location>
</feature>
<evidence type="ECO:0000256" key="1">
    <source>
        <dbReference type="SAM" id="Phobius"/>
    </source>
</evidence>
<feature type="transmembrane region" description="Helical" evidence="1">
    <location>
        <begin position="125"/>
        <end position="143"/>
    </location>
</feature>